<evidence type="ECO:0000313" key="12">
    <source>
        <dbReference type="Proteomes" id="UP000194737"/>
    </source>
</evidence>
<evidence type="ECO:0000313" key="8">
    <source>
        <dbReference type="EMBL" id="SAY96376.1"/>
    </source>
</evidence>
<dbReference type="EMBL" id="LRHK01000001">
    <property type="protein sequence ID" value="KWX17145.1"/>
    <property type="molecule type" value="Genomic_DNA"/>
</dbReference>
<reference evidence="2" key="6">
    <citation type="journal article" date="2022" name="J. Anim. Sci.">
        <title>Whole genome sequence analyses-based assessment of virulence potential and antimicrobial susceptibilities and resistance of Enterococcus faecium strains isolated from commercial swine and cattle probiotic products.</title>
        <authorList>
            <person name="Shridhar P.B."/>
            <person name="Amachawadi R.G."/>
            <person name="Tokach M."/>
            <person name="Patel I."/>
            <person name="Gangiredla J."/>
            <person name="Mammel M."/>
            <person name="Nagaraja T.G."/>
        </authorList>
    </citation>
    <scope>NUCLEOTIDE SEQUENCE</scope>
    <source>
        <strain evidence="2">EF215</strain>
    </source>
</reference>
<dbReference type="Proteomes" id="UP000224303">
    <property type="component" value="Unassembled WGS sequence"/>
</dbReference>
<sequence length="53" mass="6547">MNQQDVLDRLREELNIPFFDGKIEDKEYSEEEYQKLKADLQNYFEQYVQNVEN</sequence>
<dbReference type="Proteomes" id="UP001139644">
    <property type="component" value="Unassembled WGS sequence"/>
</dbReference>
<dbReference type="GeneID" id="66455873"/>
<evidence type="ECO:0000313" key="9">
    <source>
        <dbReference type="Proteomes" id="UP000070452"/>
    </source>
</evidence>
<evidence type="ECO:0000313" key="10">
    <source>
        <dbReference type="Proteomes" id="UP000183509"/>
    </source>
</evidence>
<dbReference type="RefSeq" id="WP_002287277.1">
    <property type="nucleotide sequence ID" value="NZ_AP019394.1"/>
</dbReference>
<dbReference type="Proteomes" id="UP000070452">
    <property type="component" value="Unassembled WGS sequence"/>
</dbReference>
<dbReference type="Proteomes" id="UP000191171">
    <property type="component" value="Unassembled WGS sequence"/>
</dbReference>
<reference evidence="1 9" key="1">
    <citation type="submission" date="2016-01" db="EMBL/GenBank/DDBJ databases">
        <title>Molecular Mechanisms for transfer of large genomic segments between Enterococcus faecium strains.</title>
        <authorList>
            <person name="Garcia-Solache M.A."/>
            <person name="Lebreton F."/>
            <person name="Mclaughlin R.E."/>
            <person name="Whiteaker J.D."/>
            <person name="Gilmore M.S."/>
            <person name="Rice L.B."/>
        </authorList>
    </citation>
    <scope>NUCLEOTIDE SEQUENCE [LARGE SCALE GENOMIC DNA]</scope>
    <source>
        <strain evidence="1 9">D344RRF x C68</strain>
    </source>
</reference>
<dbReference type="OMA" id="MHASYNL"/>
<evidence type="ECO:0000313" key="2">
    <source>
        <dbReference type="EMBL" id="MBX4223800.1"/>
    </source>
</evidence>
<evidence type="ECO:0000313" key="7">
    <source>
        <dbReference type="EMBL" id="PHL21692.1"/>
    </source>
</evidence>
<evidence type="ECO:0000313" key="5">
    <source>
        <dbReference type="EMBL" id="OOL83558.1"/>
    </source>
</evidence>
<evidence type="ECO:0000313" key="11">
    <source>
        <dbReference type="Proteomes" id="UP000191171"/>
    </source>
</evidence>
<comment type="caution">
    <text evidence="5">The sequence shown here is derived from an EMBL/GenBank/DDBJ whole genome shotgun (WGS) entry which is preliminary data.</text>
</comment>
<dbReference type="EMBL" id="PCGC01000012">
    <property type="protein sequence ID" value="PHL21692.1"/>
    <property type="molecule type" value="Genomic_DNA"/>
</dbReference>
<protein>
    <submittedName>
        <fullName evidence="5">Uncharacterized protein</fullName>
    </submittedName>
</protein>
<dbReference type="EMBL" id="FKLM01000011">
    <property type="protein sequence ID" value="SAY96376.1"/>
    <property type="molecule type" value="Genomic_DNA"/>
</dbReference>
<reference evidence="6 12" key="4">
    <citation type="submission" date="2017-05" db="EMBL/GenBank/DDBJ databases">
        <title>The Genome Sequence of Enterococcus faecium 6F2_DIV0138.</title>
        <authorList>
            <consortium name="The Broad Institute Genomics Platform"/>
            <consortium name="The Broad Institute Genomic Center for Infectious Diseases"/>
            <person name="Earl A."/>
            <person name="Manson A."/>
            <person name="Schwartman J."/>
            <person name="Gilmore M."/>
            <person name="Abouelleil A."/>
            <person name="Cao P."/>
            <person name="Chapman S."/>
            <person name="Cusick C."/>
            <person name="Shea T."/>
            <person name="Young S."/>
            <person name="Neafsey D."/>
            <person name="Nusbaum C."/>
            <person name="Birren B."/>
        </authorList>
    </citation>
    <scope>NUCLEOTIDE SEQUENCE [LARGE SCALE GENOMIC DNA]</scope>
    <source>
        <strain evidence="6 12">6F2_DIV0138</strain>
    </source>
</reference>
<reference evidence="5 11" key="3">
    <citation type="submission" date="2017-02" db="EMBL/GenBank/DDBJ databases">
        <title>Clonality and virulence of isolates of VRE in Hematopoietic Stem Cell Transplanted (HSCT) patients.</title>
        <authorList>
            <person name="Marchi A.P."/>
            <person name="Martins R.C."/>
            <person name="Marie S.K."/>
            <person name="Levin A.S."/>
            <person name="Costa S.F."/>
        </authorList>
    </citation>
    <scope>NUCLEOTIDE SEQUENCE [LARGE SCALE GENOMIC DNA]</scope>
    <source>
        <strain evidence="5 11">LIM1759</strain>
    </source>
</reference>
<dbReference type="EMBL" id="JAIFOC010000167">
    <property type="protein sequence ID" value="MBX4223800.1"/>
    <property type="molecule type" value="Genomic_DNA"/>
</dbReference>
<evidence type="ECO:0000313" key="1">
    <source>
        <dbReference type="EMBL" id="KWX17145.1"/>
    </source>
</evidence>
<reference evidence="4" key="8">
    <citation type="submission" date="2023-03" db="EMBL/GenBank/DDBJ databases">
        <authorList>
            <person name="Shen W."/>
            <person name="Cai J."/>
        </authorList>
    </citation>
    <scope>NUCLEOTIDE SEQUENCE</scope>
    <source>
        <strain evidence="4">B1010-2</strain>
    </source>
</reference>
<dbReference type="EMBL" id="JAMWMK010000008">
    <property type="protein sequence ID" value="MDC4247746.1"/>
    <property type="molecule type" value="Genomic_DNA"/>
</dbReference>
<dbReference type="EMBL" id="NGLB01000001">
    <property type="protein sequence ID" value="OTO00764.1"/>
    <property type="molecule type" value="Genomic_DNA"/>
</dbReference>
<evidence type="ECO:0000313" key="6">
    <source>
        <dbReference type="EMBL" id="OTO00764.1"/>
    </source>
</evidence>
<organism evidence="5 11">
    <name type="scientific">Enterococcus faecium</name>
    <name type="common">Streptococcus faecium</name>
    <dbReference type="NCBI Taxonomy" id="1352"/>
    <lineage>
        <taxon>Bacteria</taxon>
        <taxon>Bacillati</taxon>
        <taxon>Bacillota</taxon>
        <taxon>Bacilli</taxon>
        <taxon>Lactobacillales</taxon>
        <taxon>Enterococcaceae</taxon>
        <taxon>Enterococcus</taxon>
    </lineage>
</organism>
<dbReference type="PATRIC" id="fig|1352.1358.peg.834"/>
<evidence type="ECO:0000313" key="13">
    <source>
        <dbReference type="Proteomes" id="UP000224303"/>
    </source>
</evidence>
<dbReference type="EMBL" id="JARPTX010000012">
    <property type="protein sequence ID" value="MDT2369545.1"/>
    <property type="molecule type" value="Genomic_DNA"/>
</dbReference>
<dbReference type="EMBL" id="MVGJ01000014">
    <property type="protein sequence ID" value="OOL83558.1"/>
    <property type="molecule type" value="Genomic_DNA"/>
</dbReference>
<proteinExistence type="predicted"/>
<dbReference type="STRING" id="1352.AL014_14815"/>
<dbReference type="Proteomes" id="UP000194737">
    <property type="component" value="Unassembled WGS sequence"/>
</dbReference>
<reference evidence="3" key="7">
    <citation type="submission" date="2022-05" db="EMBL/GenBank/DDBJ databases">
        <title>Draft genome sequences of Clostridium perfringens strains isolated from Peru.</title>
        <authorList>
            <person name="Hurtado R."/>
            <person name="Lima L."/>
            <person name="Sousa T."/>
            <person name="Jaiswal A.K."/>
            <person name="Tiwari S."/>
            <person name="Maturrano L."/>
            <person name="Brenig B."/>
            <person name="Azevedo V."/>
        </authorList>
    </citation>
    <scope>NUCLEOTIDE SEQUENCE</scope>
    <source>
        <strain evidence="3">CP4</strain>
    </source>
</reference>
<name>A0A132Z977_ENTFC</name>
<dbReference type="Proteomes" id="UP001260956">
    <property type="component" value="Unassembled WGS sequence"/>
</dbReference>
<dbReference type="Proteomes" id="UP000183509">
    <property type="component" value="Unassembled WGS sequence"/>
</dbReference>
<evidence type="ECO:0000313" key="3">
    <source>
        <dbReference type="EMBL" id="MDC4247746.1"/>
    </source>
</evidence>
<accession>A0A132Z977</accession>
<evidence type="ECO:0000313" key="4">
    <source>
        <dbReference type="EMBL" id="MDT2369545.1"/>
    </source>
</evidence>
<reference evidence="7 13" key="5">
    <citation type="submission" date="2017-10" db="EMBL/GenBank/DDBJ databases">
        <title>Draft genomes of the Enterococcus faecium isolated from human feces before and after Helicobacter pylori eradication therapy.</title>
        <authorList>
            <person name="Prianichniikov N.A."/>
            <person name="Glushchenko O.E."/>
            <person name="Malakhova M.V."/>
        </authorList>
    </citation>
    <scope>NUCLEOTIDE SEQUENCE [LARGE SCALE GENOMIC DNA]</scope>
    <source>
        <strain evidence="7 13">Hp_5-7</strain>
    </source>
</reference>
<dbReference type="AlphaFoldDB" id="A0A132Z977"/>
<reference evidence="8 10" key="2">
    <citation type="submission" date="2016-04" db="EMBL/GenBank/DDBJ databases">
        <authorList>
            <person name="Millard A."/>
        </authorList>
    </citation>
    <scope>NUCLEOTIDE SEQUENCE [LARGE SCALE GENOMIC DNA]</scope>
    <source>
        <strain evidence="8">Isolate 22</strain>
    </source>
</reference>
<gene>
    <name evidence="6" type="ORF">A5804_002281</name>
    <name evidence="1" type="ORF">AWT83_00965</name>
    <name evidence="5" type="ORF">B1P95_03390</name>
    <name evidence="7" type="ORF">CQR37_07000</name>
    <name evidence="8" type="ORF">DTPHA_601031</name>
    <name evidence="2" type="ORF">KYX88_13585</name>
    <name evidence="3" type="ORF">M3X98_06715</name>
    <name evidence="4" type="ORF">P6Z85_05145</name>
</gene>
<dbReference type="Proteomes" id="UP001141166">
    <property type="component" value="Unassembled WGS sequence"/>
</dbReference>